<keyword evidence="2" id="KW-1185">Reference proteome</keyword>
<dbReference type="AlphaFoldDB" id="A0A914BYZ4"/>
<accession>A0A914BYZ4</accession>
<dbReference type="WBParaSite" id="ACRNAN_Path_1299.g5089.t1">
    <property type="protein sequence ID" value="ACRNAN_Path_1299.g5089.t1"/>
    <property type="gene ID" value="ACRNAN_Path_1299.g5089"/>
</dbReference>
<dbReference type="Proteomes" id="UP000887540">
    <property type="component" value="Unplaced"/>
</dbReference>
<name>A0A914BYZ4_9BILA</name>
<reference evidence="3" key="1">
    <citation type="submission" date="2022-11" db="UniProtKB">
        <authorList>
            <consortium name="WormBaseParasite"/>
        </authorList>
    </citation>
    <scope>IDENTIFICATION</scope>
</reference>
<proteinExistence type="predicted"/>
<sequence>MHSPVSFTPPKVDDIPFADETKLNRDYDKGVLFSYTPKKEAITIAASYKNTPSPLAKESSPLRESPKKRVSYQAAVRSPILTYKAKSPGKIDEAKNFPHRLNFYFRKPGQMNPFRIVIQLLQTMTRMMKLKKA</sequence>
<evidence type="ECO:0000313" key="3">
    <source>
        <dbReference type="WBParaSite" id="ACRNAN_Path_1299.g5089.t1"/>
    </source>
</evidence>
<feature type="region of interest" description="Disordered" evidence="1">
    <location>
        <begin position="52"/>
        <end position="71"/>
    </location>
</feature>
<organism evidence="2 3">
    <name type="scientific">Acrobeloides nanus</name>
    <dbReference type="NCBI Taxonomy" id="290746"/>
    <lineage>
        <taxon>Eukaryota</taxon>
        <taxon>Metazoa</taxon>
        <taxon>Ecdysozoa</taxon>
        <taxon>Nematoda</taxon>
        <taxon>Chromadorea</taxon>
        <taxon>Rhabditida</taxon>
        <taxon>Tylenchina</taxon>
        <taxon>Cephalobomorpha</taxon>
        <taxon>Cephaloboidea</taxon>
        <taxon>Cephalobidae</taxon>
        <taxon>Acrobeloides</taxon>
    </lineage>
</organism>
<protein>
    <submittedName>
        <fullName evidence="3">Uncharacterized protein</fullName>
    </submittedName>
</protein>
<evidence type="ECO:0000256" key="1">
    <source>
        <dbReference type="SAM" id="MobiDB-lite"/>
    </source>
</evidence>
<evidence type="ECO:0000313" key="2">
    <source>
        <dbReference type="Proteomes" id="UP000887540"/>
    </source>
</evidence>